<evidence type="ECO:0000313" key="3">
    <source>
        <dbReference type="Proteomes" id="UP000606044"/>
    </source>
</evidence>
<evidence type="ECO:0000256" key="1">
    <source>
        <dbReference type="SAM" id="Phobius"/>
    </source>
</evidence>
<sequence>MSVTDRSLPAIVSNLLSGAKPPPGLGRAAEAYVTALNFRKNLTRILFVVLVLAPTIIATLFYGLLAAPRYTSEVKFIVRSVSTQRVTGLDMLFRTFGIAKAVDDANVVQQYLESRDALQGVIDAGVDVKAIFQRPEADWWSSYPYFWRRDTNESLYDYFISHVSVLEDSTKGILELQVITFRPEDSLLLAKTLVTLAEGMVNRMNERAQHDAMGSAQREVSLAMDTTIQAQAALTSFRNKEIIVDPSKSSLSLIETIGSLTTDLSFAQAELKETQTSSPNSPAIPGLRAKIAALEERVRVERSKMAGGDDSLASKIATYEQLALRRDLADKSLTSAMNALDVARQEARRQHIYVEEVVRPNLPDESTEPRRFRSVMTILVFGFAIFAVIWILTVGYGEHSQ</sequence>
<dbReference type="RefSeq" id="WP_188582887.1">
    <property type="nucleotide sequence ID" value="NZ_BMCT01000008.1"/>
</dbReference>
<reference evidence="2" key="1">
    <citation type="journal article" date="2014" name="Int. J. Syst. Evol. Microbiol.">
        <title>Complete genome sequence of Corynebacterium casei LMG S-19264T (=DSM 44701T), isolated from a smear-ripened cheese.</title>
        <authorList>
            <consortium name="US DOE Joint Genome Institute (JGI-PGF)"/>
            <person name="Walter F."/>
            <person name="Albersmeier A."/>
            <person name="Kalinowski J."/>
            <person name="Ruckert C."/>
        </authorList>
    </citation>
    <scope>NUCLEOTIDE SEQUENCE</scope>
    <source>
        <strain evidence="2">CCM 7897</strain>
    </source>
</reference>
<dbReference type="Proteomes" id="UP000606044">
    <property type="component" value="Unassembled WGS sequence"/>
</dbReference>
<gene>
    <name evidence="2" type="primary">wcbD</name>
    <name evidence="2" type="ORF">GCM10007301_45440</name>
</gene>
<proteinExistence type="predicted"/>
<feature type="transmembrane region" description="Helical" evidence="1">
    <location>
        <begin position="375"/>
        <end position="396"/>
    </location>
</feature>
<dbReference type="EMBL" id="BMCT01000008">
    <property type="protein sequence ID" value="GGF80221.1"/>
    <property type="molecule type" value="Genomic_DNA"/>
</dbReference>
<feature type="transmembrane region" description="Helical" evidence="1">
    <location>
        <begin position="45"/>
        <end position="65"/>
    </location>
</feature>
<accession>A0A917C9L9</accession>
<dbReference type="InterPro" id="IPR050445">
    <property type="entry name" value="Bact_polysacc_biosynth/exp"/>
</dbReference>
<dbReference type="AlphaFoldDB" id="A0A917C9L9"/>
<dbReference type="PANTHER" id="PTHR32309:SF13">
    <property type="entry name" value="FERRIC ENTEROBACTIN TRANSPORT PROTEIN FEPE"/>
    <property type="match status" value="1"/>
</dbReference>
<evidence type="ECO:0000313" key="2">
    <source>
        <dbReference type="EMBL" id="GGF80221.1"/>
    </source>
</evidence>
<keyword evidence="3" id="KW-1185">Reference proteome</keyword>
<keyword evidence="1" id="KW-0472">Membrane</keyword>
<keyword evidence="1" id="KW-0812">Transmembrane</keyword>
<reference evidence="2" key="2">
    <citation type="submission" date="2020-09" db="EMBL/GenBank/DDBJ databases">
        <authorList>
            <person name="Sun Q."/>
            <person name="Sedlacek I."/>
        </authorList>
    </citation>
    <scope>NUCLEOTIDE SEQUENCE</scope>
    <source>
        <strain evidence="2">CCM 7897</strain>
    </source>
</reference>
<dbReference type="GO" id="GO:0005886">
    <property type="term" value="C:plasma membrane"/>
    <property type="evidence" value="ECO:0007669"/>
    <property type="project" value="TreeGrafter"/>
</dbReference>
<dbReference type="GO" id="GO:0004713">
    <property type="term" value="F:protein tyrosine kinase activity"/>
    <property type="evidence" value="ECO:0007669"/>
    <property type="project" value="TreeGrafter"/>
</dbReference>
<organism evidence="2 3">
    <name type="scientific">Azorhizobium oxalatiphilum</name>
    <dbReference type="NCBI Taxonomy" id="980631"/>
    <lineage>
        <taxon>Bacteria</taxon>
        <taxon>Pseudomonadati</taxon>
        <taxon>Pseudomonadota</taxon>
        <taxon>Alphaproteobacteria</taxon>
        <taxon>Hyphomicrobiales</taxon>
        <taxon>Xanthobacteraceae</taxon>
        <taxon>Azorhizobium</taxon>
    </lineage>
</organism>
<dbReference type="PANTHER" id="PTHR32309">
    <property type="entry name" value="TYROSINE-PROTEIN KINASE"/>
    <property type="match status" value="1"/>
</dbReference>
<protein>
    <submittedName>
        <fullName evidence="2">Capsule polysaccharide export protein</fullName>
    </submittedName>
</protein>
<name>A0A917C9L9_9HYPH</name>
<comment type="caution">
    <text evidence="2">The sequence shown here is derived from an EMBL/GenBank/DDBJ whole genome shotgun (WGS) entry which is preliminary data.</text>
</comment>
<keyword evidence="1" id="KW-1133">Transmembrane helix</keyword>